<proteinExistence type="predicted"/>
<keyword evidence="2" id="KW-1185">Reference proteome</keyword>
<evidence type="ECO:0000313" key="1">
    <source>
        <dbReference type="EMBL" id="KAG6575536.1"/>
    </source>
</evidence>
<feature type="non-terminal residue" evidence="1">
    <location>
        <position position="1"/>
    </location>
</feature>
<name>A0AAV6M5F6_9ROSI</name>
<gene>
    <name evidence="1" type="ORF">SDJN03_26175</name>
</gene>
<organism evidence="1 2">
    <name type="scientific">Cucurbita argyrosperma subsp. sororia</name>
    <dbReference type="NCBI Taxonomy" id="37648"/>
    <lineage>
        <taxon>Eukaryota</taxon>
        <taxon>Viridiplantae</taxon>
        <taxon>Streptophyta</taxon>
        <taxon>Embryophyta</taxon>
        <taxon>Tracheophyta</taxon>
        <taxon>Spermatophyta</taxon>
        <taxon>Magnoliopsida</taxon>
        <taxon>eudicotyledons</taxon>
        <taxon>Gunneridae</taxon>
        <taxon>Pentapetalae</taxon>
        <taxon>rosids</taxon>
        <taxon>fabids</taxon>
        <taxon>Cucurbitales</taxon>
        <taxon>Cucurbitaceae</taxon>
        <taxon>Cucurbiteae</taxon>
        <taxon>Cucurbita</taxon>
    </lineage>
</organism>
<protein>
    <recommendedName>
        <fullName evidence="3">Secreted protein</fullName>
    </recommendedName>
</protein>
<reference evidence="1 2" key="1">
    <citation type="journal article" date="2021" name="Hortic Res">
        <title>The domestication of Cucurbita argyrosperma as revealed by the genome of its wild relative.</title>
        <authorList>
            <person name="Barrera-Redondo J."/>
            <person name="Sanchez-de la Vega G."/>
            <person name="Aguirre-Liguori J.A."/>
            <person name="Castellanos-Morales G."/>
            <person name="Gutierrez-Guerrero Y.T."/>
            <person name="Aguirre-Dugua X."/>
            <person name="Aguirre-Planter E."/>
            <person name="Tenaillon M.I."/>
            <person name="Lira-Saade R."/>
            <person name="Eguiarte L.E."/>
        </authorList>
    </citation>
    <scope>NUCLEOTIDE SEQUENCE [LARGE SCALE GENOMIC DNA]</scope>
    <source>
        <strain evidence="1">JBR-2021</strain>
    </source>
</reference>
<dbReference type="Proteomes" id="UP000685013">
    <property type="component" value="Chromosome 17"/>
</dbReference>
<comment type="caution">
    <text evidence="1">The sequence shown here is derived from an EMBL/GenBank/DDBJ whole genome shotgun (WGS) entry which is preliminary data.</text>
</comment>
<evidence type="ECO:0000313" key="2">
    <source>
        <dbReference type="Proteomes" id="UP000685013"/>
    </source>
</evidence>
<accession>A0AAV6M5F6</accession>
<evidence type="ECO:0008006" key="3">
    <source>
        <dbReference type="Google" id="ProtNLM"/>
    </source>
</evidence>
<sequence>MTACTMSACSSAQSVCSLTSKSSMRCLKAKCALLFFSSGIDCSHSSKESFALCFPAFLSLGKVTCQRQEPFNMFTKTSYLLEKGGSISRGDYFASPEERPLLDD</sequence>
<dbReference type="EMBL" id="JAGKQH010000017">
    <property type="protein sequence ID" value="KAG6575536.1"/>
    <property type="molecule type" value="Genomic_DNA"/>
</dbReference>
<dbReference type="AlphaFoldDB" id="A0AAV6M5F6"/>